<feature type="compositionally biased region" description="Basic and acidic residues" evidence="1">
    <location>
        <begin position="440"/>
        <end position="462"/>
    </location>
</feature>
<dbReference type="EMBL" id="SJPT01000005">
    <property type="protein sequence ID" value="TWU22383.1"/>
    <property type="molecule type" value="Genomic_DNA"/>
</dbReference>
<evidence type="ECO:0000256" key="1">
    <source>
        <dbReference type="SAM" id="MobiDB-lite"/>
    </source>
</evidence>
<dbReference type="Proteomes" id="UP000316304">
    <property type="component" value="Unassembled WGS sequence"/>
</dbReference>
<reference evidence="2 3" key="1">
    <citation type="submission" date="2019-02" db="EMBL/GenBank/DDBJ databases">
        <title>Deep-cultivation of Planctomycetes and their phenomic and genomic characterization uncovers novel biology.</title>
        <authorList>
            <person name="Wiegand S."/>
            <person name="Jogler M."/>
            <person name="Boedeker C."/>
            <person name="Pinto D."/>
            <person name="Vollmers J."/>
            <person name="Rivas-Marin E."/>
            <person name="Kohn T."/>
            <person name="Peeters S.H."/>
            <person name="Heuer A."/>
            <person name="Rast P."/>
            <person name="Oberbeckmann S."/>
            <person name="Bunk B."/>
            <person name="Jeske O."/>
            <person name="Meyerdierks A."/>
            <person name="Storesund J.E."/>
            <person name="Kallscheuer N."/>
            <person name="Luecker S."/>
            <person name="Lage O.M."/>
            <person name="Pohl T."/>
            <person name="Merkel B.J."/>
            <person name="Hornburger P."/>
            <person name="Mueller R.-W."/>
            <person name="Bruemmer F."/>
            <person name="Labrenz M."/>
            <person name="Spormann A.M."/>
            <person name="Op Den Camp H."/>
            <person name="Overmann J."/>
            <person name="Amann R."/>
            <person name="Jetten M.S.M."/>
            <person name="Mascher T."/>
            <person name="Medema M.H."/>
            <person name="Devos D.P."/>
            <person name="Kaster A.-K."/>
            <person name="Ovreas L."/>
            <person name="Rohde M."/>
            <person name="Galperin M.Y."/>
            <person name="Jogler C."/>
        </authorList>
    </citation>
    <scope>NUCLEOTIDE SEQUENCE [LARGE SCALE GENOMIC DNA]</scope>
    <source>
        <strain evidence="2 3">Pla52o</strain>
    </source>
</reference>
<keyword evidence="3" id="KW-1185">Reference proteome</keyword>
<gene>
    <name evidence="2" type="ORF">Pla52o_34390</name>
</gene>
<dbReference type="RefSeq" id="WP_146595556.1">
    <property type="nucleotide sequence ID" value="NZ_SJPT01000005.1"/>
</dbReference>
<comment type="caution">
    <text evidence="2">The sequence shown here is derived from an EMBL/GenBank/DDBJ whole genome shotgun (WGS) entry which is preliminary data.</text>
</comment>
<proteinExistence type="predicted"/>
<name>A0A5C6CC71_9BACT</name>
<organism evidence="2 3">
    <name type="scientific">Novipirellula galeiformis</name>
    <dbReference type="NCBI Taxonomy" id="2528004"/>
    <lineage>
        <taxon>Bacteria</taxon>
        <taxon>Pseudomonadati</taxon>
        <taxon>Planctomycetota</taxon>
        <taxon>Planctomycetia</taxon>
        <taxon>Pirellulales</taxon>
        <taxon>Pirellulaceae</taxon>
        <taxon>Novipirellula</taxon>
    </lineage>
</organism>
<feature type="region of interest" description="Disordered" evidence="1">
    <location>
        <begin position="437"/>
        <end position="462"/>
    </location>
</feature>
<sequence>MKEAIWLRFQGSQAESIQQAIENRGEFTATVARSEVKPKKHQVCLVSLQYSEMYQIGDVPDFSVDYVGISRSGSLVATDEKRIKVSNLISAGRIDVQSLVDKMPKRHGCRIPLGFGAPIRLPPKLTEELLGAIQGESQTVRSGMPGIRSRLAEMGRIELNPEGGLEVFERDAVITSLETFGGTNFRKAILQGTQPATATTPSFLNRLSHYDVREDTQINFDAVTFPGFKVSHAEIFGAVQVVNSTGQQLTILNCNRQPLEHTLGVDLIYYSHNFRSFVLVQYKRLVAESGGKAVYRPDSDRNYAVELEKMNKATEDLGRLPSTIRSVNDYRLGSDAFFFKFCEARQKSSLDAGMVSGMYIPLGIWNQFAGSDQARGPRGGLRIDWDNHPRSFNNSRFCQLLKEGWIGSSAEQTERLDEIIEGTLAARRMLILATTSPGESRSDQLRDDYGRFTDADDPLGER</sequence>
<protein>
    <submittedName>
        <fullName evidence="2">Uncharacterized protein</fullName>
    </submittedName>
</protein>
<evidence type="ECO:0000313" key="2">
    <source>
        <dbReference type="EMBL" id="TWU22383.1"/>
    </source>
</evidence>
<evidence type="ECO:0000313" key="3">
    <source>
        <dbReference type="Proteomes" id="UP000316304"/>
    </source>
</evidence>
<dbReference type="AlphaFoldDB" id="A0A5C6CC71"/>
<dbReference type="OrthoDB" id="4528132at2"/>
<accession>A0A5C6CC71</accession>